<dbReference type="STRING" id="1419482.SAMN05444266_106458"/>
<keyword evidence="2" id="KW-1185">Reference proteome</keyword>
<accession>A0A1M7GAG5</accession>
<protein>
    <submittedName>
        <fullName evidence="1">Uncharacterized protein</fullName>
    </submittedName>
</protein>
<dbReference type="AlphaFoldDB" id="A0A1M7GAG5"/>
<reference evidence="1 2" key="1">
    <citation type="submission" date="2016-11" db="EMBL/GenBank/DDBJ databases">
        <authorList>
            <person name="Jaros S."/>
            <person name="Januszkiewicz K."/>
            <person name="Wedrychowicz H."/>
        </authorList>
    </citation>
    <scope>NUCLEOTIDE SEQUENCE [LARGE SCALE GENOMIC DNA]</scope>
    <source>
        <strain evidence="1 2">DSM 27406</strain>
    </source>
</reference>
<dbReference type="EMBL" id="FRBL01000006">
    <property type="protein sequence ID" value="SHM12879.1"/>
    <property type="molecule type" value="Genomic_DNA"/>
</dbReference>
<proteinExistence type="predicted"/>
<evidence type="ECO:0000313" key="2">
    <source>
        <dbReference type="Proteomes" id="UP000184420"/>
    </source>
</evidence>
<dbReference type="Proteomes" id="UP000184420">
    <property type="component" value="Unassembled WGS sequence"/>
</dbReference>
<gene>
    <name evidence="1" type="ORF">SAMN05444266_106458</name>
</gene>
<evidence type="ECO:0000313" key="1">
    <source>
        <dbReference type="EMBL" id="SHM12879.1"/>
    </source>
</evidence>
<name>A0A1M7GAG5_9BACT</name>
<organism evidence="1 2">
    <name type="scientific">Chitinophaga jiangningensis</name>
    <dbReference type="NCBI Taxonomy" id="1419482"/>
    <lineage>
        <taxon>Bacteria</taxon>
        <taxon>Pseudomonadati</taxon>
        <taxon>Bacteroidota</taxon>
        <taxon>Chitinophagia</taxon>
        <taxon>Chitinophagales</taxon>
        <taxon>Chitinophagaceae</taxon>
        <taxon>Chitinophaga</taxon>
    </lineage>
</organism>
<sequence>MYYVTPNTIALSAAQPGRKLLLCVFAALLAAII</sequence>